<dbReference type="Pfam" id="PF13589">
    <property type="entry name" value="HATPase_c_3"/>
    <property type="match status" value="1"/>
</dbReference>
<dbReference type="AlphaFoldDB" id="G7V9Q8"/>
<evidence type="ECO:0000256" key="3">
    <source>
        <dbReference type="ARBA" id="ARBA00023204"/>
    </source>
</evidence>
<dbReference type="GO" id="GO:0030983">
    <property type="term" value="F:mismatched DNA binding"/>
    <property type="evidence" value="ECO:0007669"/>
    <property type="project" value="InterPro"/>
</dbReference>
<dbReference type="InterPro" id="IPR042120">
    <property type="entry name" value="MutL_C_dimsub"/>
</dbReference>
<dbReference type="EMBL" id="CP003096">
    <property type="protein sequence ID" value="AER66608.1"/>
    <property type="molecule type" value="Genomic_DNA"/>
</dbReference>
<dbReference type="CDD" id="cd16926">
    <property type="entry name" value="HATPase_MutL-MLH-PMS-like"/>
    <property type="match status" value="1"/>
</dbReference>
<keyword evidence="2 4" id="KW-0227">DNA damage</keyword>
<dbReference type="InterPro" id="IPR038973">
    <property type="entry name" value="MutL/Mlh/Pms-like"/>
</dbReference>
<feature type="domain" description="DNA mismatch repair protein S5" evidence="7">
    <location>
        <begin position="208"/>
        <end position="321"/>
    </location>
</feature>
<proteinExistence type="inferred from homology"/>
<reference evidence="9" key="1">
    <citation type="submission" date="2011-10" db="EMBL/GenBank/DDBJ databases">
        <title>The complete genome of chromosome of Thermovirga lienii DSM 17291.</title>
        <authorList>
            <consortium name="US DOE Joint Genome Institute (JGI-PGF)"/>
            <person name="Lucas S."/>
            <person name="Copeland A."/>
            <person name="Lapidus A."/>
            <person name="Glavina del Rio T."/>
            <person name="Dalin E."/>
            <person name="Tice H."/>
            <person name="Bruce D."/>
            <person name="Goodwin L."/>
            <person name="Pitluck S."/>
            <person name="Peters L."/>
            <person name="Mikhailova N."/>
            <person name="Saunders E."/>
            <person name="Kyrpides N."/>
            <person name="Mavromatis K."/>
            <person name="Ivanova N."/>
            <person name="Last F.I."/>
            <person name="Brettin T."/>
            <person name="Detter J.C."/>
            <person name="Han C."/>
            <person name="Larimer F."/>
            <person name="Land M."/>
            <person name="Hauser L."/>
            <person name="Markowitz V."/>
            <person name="Cheng J.-F."/>
            <person name="Hugenholtz P."/>
            <person name="Woyke T."/>
            <person name="Wu D."/>
            <person name="Spring S."/>
            <person name="Schroeder M."/>
            <person name="Brambilla E.-M."/>
            <person name="Klenk H.-P."/>
            <person name="Eisen J.A."/>
        </authorList>
    </citation>
    <scope>NUCLEOTIDE SEQUENCE [LARGE SCALE GENOMIC DNA]</scope>
    <source>
        <strain evidence="9">ATCC BAA-1197 / DSM 17291 / Cas60314</strain>
    </source>
</reference>
<dbReference type="PROSITE" id="PS00058">
    <property type="entry name" value="DNA_MISMATCH_REPAIR_1"/>
    <property type="match status" value="1"/>
</dbReference>
<dbReference type="SUPFAM" id="SSF55874">
    <property type="entry name" value="ATPase domain of HSP90 chaperone/DNA topoisomerase II/histidine kinase"/>
    <property type="match status" value="1"/>
</dbReference>
<dbReference type="HOGENOM" id="CLU_004131_4_1_0"/>
<organism evidence="8 9">
    <name type="scientific">Thermovirga lienii (strain ATCC BAA-1197 / DSM 17291 / Cas60314)</name>
    <dbReference type="NCBI Taxonomy" id="580340"/>
    <lineage>
        <taxon>Bacteria</taxon>
        <taxon>Thermotogati</taxon>
        <taxon>Synergistota</taxon>
        <taxon>Synergistia</taxon>
        <taxon>Synergistales</taxon>
        <taxon>Thermovirgaceae</taxon>
        <taxon>Thermovirga</taxon>
    </lineage>
</organism>
<feature type="region of interest" description="Disordered" evidence="5">
    <location>
        <begin position="332"/>
        <end position="365"/>
    </location>
</feature>
<evidence type="ECO:0000256" key="1">
    <source>
        <dbReference type="ARBA" id="ARBA00006082"/>
    </source>
</evidence>
<dbReference type="PANTHER" id="PTHR10073">
    <property type="entry name" value="DNA MISMATCH REPAIR PROTEIN MLH, PMS, MUTL"/>
    <property type="match status" value="1"/>
</dbReference>
<dbReference type="Gene3D" id="3.30.1540.20">
    <property type="entry name" value="MutL, C-terminal domain, dimerisation subdomain"/>
    <property type="match status" value="1"/>
</dbReference>
<dbReference type="STRING" id="580340.Tlie_0875"/>
<evidence type="ECO:0000256" key="2">
    <source>
        <dbReference type="ARBA" id="ARBA00022763"/>
    </source>
</evidence>
<dbReference type="InterPro" id="IPR013507">
    <property type="entry name" value="DNA_mismatch_S5_2-like"/>
</dbReference>
<dbReference type="eggNOG" id="COG0323">
    <property type="taxonomic scope" value="Bacteria"/>
</dbReference>
<dbReference type="SUPFAM" id="SSF118116">
    <property type="entry name" value="DNA mismatch repair protein MutL"/>
    <property type="match status" value="1"/>
</dbReference>
<dbReference type="GO" id="GO:0032300">
    <property type="term" value="C:mismatch repair complex"/>
    <property type="evidence" value="ECO:0007669"/>
    <property type="project" value="InterPro"/>
</dbReference>
<dbReference type="GO" id="GO:0005524">
    <property type="term" value="F:ATP binding"/>
    <property type="evidence" value="ECO:0007669"/>
    <property type="project" value="InterPro"/>
</dbReference>
<dbReference type="InterPro" id="IPR014762">
    <property type="entry name" value="DNA_mismatch_repair_CS"/>
</dbReference>
<evidence type="ECO:0000256" key="5">
    <source>
        <dbReference type="SAM" id="MobiDB-lite"/>
    </source>
</evidence>
<dbReference type="InterPro" id="IPR014721">
    <property type="entry name" value="Ribsml_uS5_D2-typ_fold_subgr"/>
</dbReference>
<accession>G7V9Q8</accession>
<dbReference type="Gene3D" id="3.30.230.10">
    <property type="match status" value="1"/>
</dbReference>
<dbReference type="KEGG" id="tli:Tlie_0875"/>
<dbReference type="InterPro" id="IPR020568">
    <property type="entry name" value="Ribosomal_Su5_D2-typ_SF"/>
</dbReference>
<dbReference type="SMART" id="SM01340">
    <property type="entry name" value="DNA_mis_repair"/>
    <property type="match status" value="1"/>
</dbReference>
<dbReference type="InterPro" id="IPR042121">
    <property type="entry name" value="MutL_C_regsub"/>
</dbReference>
<dbReference type="CDD" id="cd00782">
    <property type="entry name" value="MutL_Trans"/>
    <property type="match status" value="1"/>
</dbReference>
<dbReference type="Gene3D" id="3.30.1370.100">
    <property type="entry name" value="MutL, C-terminal domain, regulatory subdomain"/>
    <property type="match status" value="1"/>
</dbReference>
<dbReference type="InterPro" id="IPR014790">
    <property type="entry name" value="MutL_C"/>
</dbReference>
<keyword evidence="9" id="KW-1185">Reference proteome</keyword>
<dbReference type="SMART" id="SM00853">
    <property type="entry name" value="MutL_C"/>
    <property type="match status" value="1"/>
</dbReference>
<dbReference type="FunFam" id="3.30.565.10:FF:000003">
    <property type="entry name" value="DNA mismatch repair endonuclease MutL"/>
    <property type="match status" value="1"/>
</dbReference>
<dbReference type="NCBIfam" id="TIGR00585">
    <property type="entry name" value="mutl"/>
    <property type="match status" value="1"/>
</dbReference>
<comment type="function">
    <text evidence="4">This protein is involved in the repair of mismatches in DNA. It is required for dam-dependent methyl-directed DNA mismatch repair. May act as a 'molecular matchmaker', a protein that promotes the formation of a stable complex between two or more DNA-binding proteins in an ATP-dependent manner without itself being part of a final effector complex.</text>
</comment>
<reference evidence="8 9" key="2">
    <citation type="journal article" date="2012" name="Stand. Genomic Sci.">
        <title>Genome sequence of the moderately thermophilic, amino-acid-degrading and sulfur-reducing bacterium Thermovirga lienii type strain (Cas60314(T)).</title>
        <authorList>
            <person name="Goker M."/>
            <person name="Saunders E."/>
            <person name="Lapidus A."/>
            <person name="Nolan M."/>
            <person name="Lucas S."/>
            <person name="Hammon N."/>
            <person name="Deshpande S."/>
            <person name="Cheng J.F."/>
            <person name="Han C."/>
            <person name="Tapia R."/>
            <person name="Goodwin L.A."/>
            <person name="Pitluck S."/>
            <person name="Liolios K."/>
            <person name="Mavromatis K."/>
            <person name="Pagani I."/>
            <person name="Ivanova N."/>
            <person name="Mikhailova N."/>
            <person name="Pati A."/>
            <person name="Chen A."/>
            <person name="Palaniappan K."/>
            <person name="Land M."/>
            <person name="Chang Y.J."/>
            <person name="Jeffries C.D."/>
            <person name="Brambilla E.M."/>
            <person name="Rohde M."/>
            <person name="Spring S."/>
            <person name="Detter J.C."/>
            <person name="Woyke T."/>
            <person name="Bristow J."/>
            <person name="Eisen J.A."/>
            <person name="Markowitz V."/>
            <person name="Hugenholtz P."/>
            <person name="Kyrpides N.C."/>
            <person name="Klenk H.P."/>
        </authorList>
    </citation>
    <scope>NUCLEOTIDE SEQUENCE [LARGE SCALE GENOMIC DNA]</scope>
    <source>
        <strain evidence="9">ATCC BAA-1197 / DSM 17291 / Cas60314</strain>
    </source>
</reference>
<keyword evidence="3 4" id="KW-0234">DNA repair</keyword>
<dbReference type="GO" id="GO:0140664">
    <property type="term" value="F:ATP-dependent DNA damage sensor activity"/>
    <property type="evidence" value="ECO:0007669"/>
    <property type="project" value="InterPro"/>
</dbReference>
<dbReference type="GO" id="GO:0006298">
    <property type="term" value="P:mismatch repair"/>
    <property type="evidence" value="ECO:0007669"/>
    <property type="project" value="UniProtKB-UniRule"/>
</dbReference>
<sequence length="574" mass="63942">MRRIEKLKPDVSARIAAGEVIESPASIVKELIENSLDAGATTIKIALNQGGKSKIVVEDDGVGILFNDLPLAVERFATSKISDVDDLGHIGTFGFRGEALGSIAAVSRLEIRSMAREEAEGGLLICTGGKVELHRRINTFPGTRVQVEDLFFNFPARRKFLKSSQGETRRVSSVVRDYAVAFPDKVFTLMSEDRVIFSTEGNTEERTFLDILDKIWPSHCPIQQGKVDFVPVKITAFWQPLREGTRVNLTVFVNGRRVQDSVVRAAISSFGQAASGLWFVIVEVPPEDLDVNIHPAKAEVRFKNSGEIYKAASKLVEDMLMGSKQMFSIPLRPSSEGRPVLAQTEDDGEEPQKWERDLGENLGGNGPEEVHDTDHGETFLQFVDEDEQHVRFLGRLSSGYLLYEYSTNFVLLDPHASHERILFEFFLSRIRDGSRQNIYPELELPPSVSEVAREWVKILEEWGFSFKEREGVLYLSGVPAGISEKNLSPIGVLRLALDAAEKTAGEDLAEVFAEGLASEACKGAIKITKIIEEKEALALWNELFACKKPQACPHGRPTHVVVTAEDMERLFRRK</sequence>
<dbReference type="InterPro" id="IPR020667">
    <property type="entry name" value="DNA_mismatch_repair_MutL"/>
</dbReference>
<feature type="domain" description="MutL C-terminal dimerisation" evidence="6">
    <location>
        <begin position="392"/>
        <end position="531"/>
    </location>
</feature>
<dbReference type="HAMAP" id="MF_00149">
    <property type="entry name" value="DNA_mis_repair"/>
    <property type="match status" value="1"/>
</dbReference>
<dbReference type="PANTHER" id="PTHR10073:SF12">
    <property type="entry name" value="DNA MISMATCH REPAIR PROTEIN MLH1"/>
    <property type="match status" value="1"/>
</dbReference>
<evidence type="ECO:0000313" key="9">
    <source>
        <dbReference type="Proteomes" id="UP000005868"/>
    </source>
</evidence>
<dbReference type="Pfam" id="PF01119">
    <property type="entry name" value="DNA_mis_repair"/>
    <property type="match status" value="1"/>
</dbReference>
<dbReference type="Pfam" id="PF08676">
    <property type="entry name" value="MutL_C"/>
    <property type="match status" value="1"/>
</dbReference>
<dbReference type="Proteomes" id="UP000005868">
    <property type="component" value="Chromosome"/>
</dbReference>
<protein>
    <recommendedName>
        <fullName evidence="4">DNA mismatch repair protein MutL</fullName>
    </recommendedName>
</protein>
<dbReference type="SUPFAM" id="SSF54211">
    <property type="entry name" value="Ribosomal protein S5 domain 2-like"/>
    <property type="match status" value="1"/>
</dbReference>
<evidence type="ECO:0000313" key="8">
    <source>
        <dbReference type="EMBL" id="AER66608.1"/>
    </source>
</evidence>
<evidence type="ECO:0000259" key="6">
    <source>
        <dbReference type="SMART" id="SM00853"/>
    </source>
</evidence>
<dbReference type="InterPro" id="IPR037198">
    <property type="entry name" value="MutL_C_sf"/>
</dbReference>
<dbReference type="Gene3D" id="3.30.565.10">
    <property type="entry name" value="Histidine kinase-like ATPase, C-terminal domain"/>
    <property type="match status" value="1"/>
</dbReference>
<dbReference type="GO" id="GO:0016887">
    <property type="term" value="F:ATP hydrolysis activity"/>
    <property type="evidence" value="ECO:0007669"/>
    <property type="project" value="InterPro"/>
</dbReference>
<comment type="similarity">
    <text evidence="1 4">Belongs to the DNA mismatch repair MutL/HexB family.</text>
</comment>
<evidence type="ECO:0000259" key="7">
    <source>
        <dbReference type="SMART" id="SM01340"/>
    </source>
</evidence>
<name>G7V9Q8_THELD</name>
<dbReference type="InterPro" id="IPR036890">
    <property type="entry name" value="HATPase_C_sf"/>
</dbReference>
<dbReference type="OrthoDB" id="9763467at2"/>
<evidence type="ECO:0000256" key="4">
    <source>
        <dbReference type="HAMAP-Rule" id="MF_00149"/>
    </source>
</evidence>
<feature type="compositionally biased region" description="Basic and acidic residues" evidence="5">
    <location>
        <begin position="350"/>
        <end position="359"/>
    </location>
</feature>
<dbReference type="InterPro" id="IPR002099">
    <property type="entry name" value="MutL/Mlh/PMS"/>
</dbReference>
<gene>
    <name evidence="4" type="primary">mutL</name>
    <name evidence="8" type="ordered locus">Tlie_0875</name>
</gene>